<reference evidence="1" key="1">
    <citation type="journal article" date="2014" name="Front. Microbiol.">
        <title>High frequency of phylogenetically diverse reductive dehalogenase-homologous genes in deep subseafloor sedimentary metagenomes.</title>
        <authorList>
            <person name="Kawai M."/>
            <person name="Futagami T."/>
            <person name="Toyoda A."/>
            <person name="Takaki Y."/>
            <person name="Nishi S."/>
            <person name="Hori S."/>
            <person name="Arai W."/>
            <person name="Tsubouchi T."/>
            <person name="Morono Y."/>
            <person name="Uchiyama I."/>
            <person name="Ito T."/>
            <person name="Fujiyama A."/>
            <person name="Inagaki F."/>
            <person name="Takami H."/>
        </authorList>
    </citation>
    <scope>NUCLEOTIDE SEQUENCE</scope>
    <source>
        <strain evidence="1">Expedition CK06-06</strain>
    </source>
</reference>
<dbReference type="AlphaFoldDB" id="X1E279"/>
<accession>X1E279</accession>
<comment type="caution">
    <text evidence="1">The sequence shown here is derived from an EMBL/GenBank/DDBJ whole genome shotgun (WGS) entry which is preliminary data.</text>
</comment>
<proteinExistence type="predicted"/>
<organism evidence="1">
    <name type="scientific">marine sediment metagenome</name>
    <dbReference type="NCBI Taxonomy" id="412755"/>
    <lineage>
        <taxon>unclassified sequences</taxon>
        <taxon>metagenomes</taxon>
        <taxon>ecological metagenomes</taxon>
    </lineage>
</organism>
<dbReference type="EMBL" id="BART01032764">
    <property type="protein sequence ID" value="GAH14495.1"/>
    <property type="molecule type" value="Genomic_DNA"/>
</dbReference>
<feature type="non-terminal residue" evidence="1">
    <location>
        <position position="80"/>
    </location>
</feature>
<evidence type="ECO:0008006" key="2">
    <source>
        <dbReference type="Google" id="ProtNLM"/>
    </source>
</evidence>
<gene>
    <name evidence="1" type="ORF">S01H4_56530</name>
</gene>
<name>X1E279_9ZZZZ</name>
<protein>
    <recommendedName>
        <fullName evidence="2">ArnR1-like winged helix-turn-helix domain-containing protein</fullName>
    </recommendedName>
</protein>
<evidence type="ECO:0000313" key="1">
    <source>
        <dbReference type="EMBL" id="GAH14495.1"/>
    </source>
</evidence>
<sequence>MKVLKEFFKPVLEKLYSIYPSFVDLEGLKKEVIKKDTTLDEAKGVCLYLADKGLVVEEPSTPQFPRWRITALGIDLLKQR</sequence>